<reference evidence="1" key="1">
    <citation type="journal article" date="2009" name="Rice">
        <title>De Novo Next Generation Sequencing of Plant Genomes.</title>
        <authorList>
            <person name="Rounsley S."/>
            <person name="Marri P.R."/>
            <person name="Yu Y."/>
            <person name="He R."/>
            <person name="Sisneros N."/>
            <person name="Goicoechea J.L."/>
            <person name="Lee S.J."/>
            <person name="Angelova A."/>
            <person name="Kudrna D."/>
            <person name="Luo M."/>
            <person name="Affourtit J."/>
            <person name="Desany B."/>
            <person name="Knight J."/>
            <person name="Niazi F."/>
            <person name="Egholm M."/>
            <person name="Wing R.A."/>
        </authorList>
    </citation>
    <scope>NUCLEOTIDE SEQUENCE [LARGE SCALE GENOMIC DNA]</scope>
    <source>
        <strain evidence="1">cv. IRGC 105608</strain>
    </source>
</reference>
<dbReference type="Proteomes" id="UP000026960">
    <property type="component" value="Chromosome 5"/>
</dbReference>
<evidence type="ECO:0008006" key="3">
    <source>
        <dbReference type="Google" id="ProtNLM"/>
    </source>
</evidence>
<dbReference type="AlphaFoldDB" id="A0A0D3GAA6"/>
<proteinExistence type="predicted"/>
<dbReference type="STRING" id="65489.A0A0D3GAA6"/>
<keyword evidence="2" id="KW-1185">Reference proteome</keyword>
<dbReference type="PaxDb" id="65489-OBART05G24280.1"/>
<accession>A0A0D3GAA6</accession>
<dbReference type="HOGENOM" id="CLU_1984992_0_0_1"/>
<evidence type="ECO:0000313" key="1">
    <source>
        <dbReference type="EnsemblPlants" id="OBART05G24280.1"/>
    </source>
</evidence>
<protein>
    <recommendedName>
        <fullName evidence="3">FBD domain-containing protein</fullName>
    </recommendedName>
</protein>
<dbReference type="Gramene" id="OBART05G24280.1">
    <property type="protein sequence ID" value="OBART05G24280.1"/>
    <property type="gene ID" value="OBART05G24280"/>
</dbReference>
<reference evidence="1" key="2">
    <citation type="submission" date="2015-03" db="UniProtKB">
        <authorList>
            <consortium name="EnsemblPlants"/>
        </authorList>
    </citation>
    <scope>IDENTIFICATION</scope>
</reference>
<organism evidence="1">
    <name type="scientific">Oryza barthii</name>
    <dbReference type="NCBI Taxonomy" id="65489"/>
    <lineage>
        <taxon>Eukaryota</taxon>
        <taxon>Viridiplantae</taxon>
        <taxon>Streptophyta</taxon>
        <taxon>Embryophyta</taxon>
        <taxon>Tracheophyta</taxon>
        <taxon>Spermatophyta</taxon>
        <taxon>Magnoliopsida</taxon>
        <taxon>Liliopsida</taxon>
        <taxon>Poales</taxon>
        <taxon>Poaceae</taxon>
        <taxon>BOP clade</taxon>
        <taxon>Oryzoideae</taxon>
        <taxon>Oryzeae</taxon>
        <taxon>Oryzinae</taxon>
        <taxon>Oryza</taxon>
    </lineage>
</organism>
<dbReference type="EnsemblPlants" id="OBART05G24280.1">
    <property type="protein sequence ID" value="OBART05G24280.1"/>
    <property type="gene ID" value="OBART05G24280"/>
</dbReference>
<name>A0A0D3GAA6_9ORYZ</name>
<evidence type="ECO:0000313" key="2">
    <source>
        <dbReference type="Proteomes" id="UP000026960"/>
    </source>
</evidence>
<sequence length="126" mass="14684">MTDLMLRLTGPQMWVTPESPFLEMPSLRKLLVVDMPPRWDATWICALVEEAPSLERLHVHFSQRCEDDDEMAVRRKLEIVWEQEPSRALHSHLEELVVIGFQIKKERKVQLVRHIMVVAPCCSAQA</sequence>
<dbReference type="PANTHER" id="PTHR35545:SF22">
    <property type="entry name" value="F-BOX DOMAIN-CONTAINING PROTEIN"/>
    <property type="match status" value="1"/>
</dbReference>
<dbReference type="PANTHER" id="PTHR35545">
    <property type="entry name" value="F-BOX DOMAIN-CONTAINING PROTEIN"/>
    <property type="match status" value="1"/>
</dbReference>